<dbReference type="Proteomes" id="UP000184066">
    <property type="component" value="Unassembled WGS sequence"/>
</dbReference>
<organism evidence="3 4">
    <name type="scientific">Oceanicella actignis</name>
    <dbReference type="NCBI Taxonomy" id="1189325"/>
    <lineage>
        <taxon>Bacteria</taxon>
        <taxon>Pseudomonadati</taxon>
        <taxon>Pseudomonadota</taxon>
        <taxon>Alphaproteobacteria</taxon>
        <taxon>Rhodobacterales</taxon>
        <taxon>Paracoccaceae</taxon>
        <taxon>Oceanicella</taxon>
    </lineage>
</organism>
<dbReference type="InterPro" id="IPR013216">
    <property type="entry name" value="Methyltransf_11"/>
</dbReference>
<accession>A0A1M7TH56</accession>
<reference evidence="3 4" key="1">
    <citation type="submission" date="2016-12" db="EMBL/GenBank/DDBJ databases">
        <authorList>
            <person name="Song W.-J."/>
            <person name="Kurnit D.M."/>
        </authorList>
    </citation>
    <scope>NUCLEOTIDE SEQUENCE [LARGE SCALE GENOMIC DNA]</scope>
    <source>
        <strain evidence="3 4">CGMCC 1.10808</strain>
    </source>
</reference>
<dbReference type="InterPro" id="IPR029063">
    <property type="entry name" value="SAM-dependent_MTases_sf"/>
</dbReference>
<evidence type="ECO:0000313" key="4">
    <source>
        <dbReference type="Proteomes" id="UP000184066"/>
    </source>
</evidence>
<sequence length="263" mass="28708">MHLDVVQLRRFYYRTQLGRAAQRALREAMAALWPSARGETVVGFGFAAPLLRPYMAEAARTLCLMPAPQGVCPWPAEGPNVSVLVEETHWPLPVGFADRLIVAHGLESCARPDALLEEMRRVLAPGGKVMIIAPNRSGMWARSDATPFGYGRPYSAAQLDAALAAHGFEPERHAAALFGPPSHRRFWLKTHQLWERAGRRLGAHRLAGAVLVEATRTVYALPRGRRERARASIEDVLAGLAGRPRPAPDGARSHRAGAGRAEG</sequence>
<dbReference type="GO" id="GO:0032259">
    <property type="term" value="P:methylation"/>
    <property type="evidence" value="ECO:0007669"/>
    <property type="project" value="UniProtKB-KW"/>
</dbReference>
<dbReference type="SUPFAM" id="SSF53335">
    <property type="entry name" value="S-adenosyl-L-methionine-dependent methyltransferases"/>
    <property type="match status" value="1"/>
</dbReference>
<dbReference type="AlphaFoldDB" id="A0A1M7TH56"/>
<proteinExistence type="predicted"/>
<dbReference type="STRING" id="1189325.SAMN04488119_10652"/>
<dbReference type="RefSeq" id="WP_091764219.1">
    <property type="nucleotide sequence ID" value="NZ_FOHL01000006.1"/>
</dbReference>
<dbReference type="EMBL" id="FRDL01000006">
    <property type="protein sequence ID" value="SHN70045.1"/>
    <property type="molecule type" value="Genomic_DNA"/>
</dbReference>
<feature type="region of interest" description="Disordered" evidence="1">
    <location>
        <begin position="240"/>
        <end position="263"/>
    </location>
</feature>
<dbReference type="Pfam" id="PF08241">
    <property type="entry name" value="Methyltransf_11"/>
    <property type="match status" value="1"/>
</dbReference>
<evidence type="ECO:0000313" key="3">
    <source>
        <dbReference type="EMBL" id="SHN70045.1"/>
    </source>
</evidence>
<feature type="domain" description="Methyltransferase type 11" evidence="2">
    <location>
        <begin position="84"/>
        <end position="131"/>
    </location>
</feature>
<protein>
    <submittedName>
        <fullName evidence="3">Methyltransferase domain-containing protein</fullName>
    </submittedName>
</protein>
<evidence type="ECO:0000256" key="1">
    <source>
        <dbReference type="SAM" id="MobiDB-lite"/>
    </source>
</evidence>
<dbReference type="GO" id="GO:0008757">
    <property type="term" value="F:S-adenosylmethionine-dependent methyltransferase activity"/>
    <property type="evidence" value="ECO:0007669"/>
    <property type="project" value="InterPro"/>
</dbReference>
<evidence type="ECO:0000259" key="2">
    <source>
        <dbReference type="Pfam" id="PF08241"/>
    </source>
</evidence>
<keyword evidence="3" id="KW-0808">Transferase</keyword>
<gene>
    <name evidence="3" type="ORF">SAMN05216200_106151</name>
</gene>
<keyword evidence="4" id="KW-1185">Reference proteome</keyword>
<dbReference type="OrthoDB" id="9800231at2"/>
<keyword evidence="3" id="KW-0489">Methyltransferase</keyword>
<dbReference type="Gene3D" id="3.40.50.150">
    <property type="entry name" value="Vaccinia Virus protein VP39"/>
    <property type="match status" value="1"/>
</dbReference>
<name>A0A1M7TH56_9RHOB</name>